<reference evidence="2 3" key="1">
    <citation type="submission" date="2020-02" db="EMBL/GenBank/DDBJ databases">
        <authorList>
            <person name="Hogendoorn C."/>
        </authorList>
    </citation>
    <scope>NUCLEOTIDE SEQUENCE [LARGE SCALE GENOMIC DNA]</scope>
    <source>
        <strain evidence="2">R501</strain>
    </source>
</reference>
<dbReference type="SUPFAM" id="SSF56322">
    <property type="entry name" value="ADC synthase"/>
    <property type="match status" value="1"/>
</dbReference>
<dbReference type="PANTHER" id="PTHR11236">
    <property type="entry name" value="AMINOBENZOATE/ANTHRANILATE SYNTHASE"/>
    <property type="match status" value="1"/>
</dbReference>
<accession>A0A6F8ZIE5</accession>
<dbReference type="Proteomes" id="UP000503399">
    <property type="component" value="Chromosome"/>
</dbReference>
<proteinExistence type="predicted"/>
<dbReference type="KEGG" id="hfv:R50_1720"/>
<dbReference type="EMBL" id="LR778114">
    <property type="protein sequence ID" value="CAB1129221.1"/>
    <property type="molecule type" value="Genomic_DNA"/>
</dbReference>
<feature type="domain" description="Chorismate-utilising enzyme C-terminal" evidence="1">
    <location>
        <begin position="7"/>
        <end position="46"/>
    </location>
</feature>
<dbReference type="InterPro" id="IPR015890">
    <property type="entry name" value="Chorismate_C"/>
</dbReference>
<evidence type="ECO:0000313" key="3">
    <source>
        <dbReference type="Proteomes" id="UP000503399"/>
    </source>
</evidence>
<organism evidence="2 3">
    <name type="scientific">Candidatus Hydrogenisulfobacillus filiaventi</name>
    <dbReference type="NCBI Taxonomy" id="2707344"/>
    <lineage>
        <taxon>Bacteria</taxon>
        <taxon>Bacillati</taxon>
        <taxon>Bacillota</taxon>
        <taxon>Clostridia</taxon>
        <taxon>Eubacteriales</taxon>
        <taxon>Clostridiales Family XVII. Incertae Sedis</taxon>
        <taxon>Candidatus Hydrogenisulfobacillus</taxon>
    </lineage>
</organism>
<dbReference type="InterPro" id="IPR019999">
    <property type="entry name" value="Anth_synth_I-like"/>
</dbReference>
<dbReference type="GO" id="GO:0000162">
    <property type="term" value="P:L-tryptophan biosynthetic process"/>
    <property type="evidence" value="ECO:0007669"/>
    <property type="project" value="TreeGrafter"/>
</dbReference>
<dbReference type="GO" id="GO:0008909">
    <property type="term" value="F:isochorismate synthase activity"/>
    <property type="evidence" value="ECO:0007669"/>
    <property type="project" value="UniProtKB-EC"/>
</dbReference>
<keyword evidence="2" id="KW-0413">Isomerase</keyword>
<dbReference type="Pfam" id="PF00425">
    <property type="entry name" value="Chorismate_bind"/>
    <property type="match status" value="1"/>
</dbReference>
<dbReference type="AlphaFoldDB" id="A0A6F8ZIE5"/>
<keyword evidence="3" id="KW-1185">Reference proteome</keyword>
<sequence length="59" mass="6498">MAGPYWHWNIAIRTLTRFGDDYRLGAGAGITVDSDPEAEWRETLEKADGLLRALGVPAP</sequence>
<dbReference type="Gene3D" id="3.60.120.10">
    <property type="entry name" value="Anthranilate synthase"/>
    <property type="match status" value="1"/>
</dbReference>
<protein>
    <submittedName>
        <fullName evidence="2">Menaquinone-specific isochorismate synthase</fullName>
        <ecNumber evidence="2">5.4.4.2</ecNumber>
    </submittedName>
</protein>
<dbReference type="InterPro" id="IPR005801">
    <property type="entry name" value="ADC_synthase"/>
</dbReference>
<dbReference type="EC" id="5.4.4.2" evidence="2"/>
<dbReference type="PANTHER" id="PTHR11236:SF9">
    <property type="entry name" value="ANTHRANILATE SYNTHASE COMPONENT 1"/>
    <property type="match status" value="1"/>
</dbReference>
<evidence type="ECO:0000313" key="2">
    <source>
        <dbReference type="EMBL" id="CAB1129221.1"/>
    </source>
</evidence>
<evidence type="ECO:0000259" key="1">
    <source>
        <dbReference type="Pfam" id="PF00425"/>
    </source>
</evidence>
<name>A0A6F8ZIE5_9FIRM</name>
<gene>
    <name evidence="2" type="ORF">R50_1720</name>
</gene>